<evidence type="ECO:0000259" key="3">
    <source>
        <dbReference type="Pfam" id="PF02517"/>
    </source>
</evidence>
<accession>A0ABM6Z7T8</accession>
<comment type="similarity">
    <text evidence="1">Belongs to the UPF0177 family.</text>
</comment>
<keyword evidence="4" id="KW-0645">Protease</keyword>
<dbReference type="EMBL" id="CP032620">
    <property type="protein sequence ID" value="AYF93482.1"/>
    <property type="molecule type" value="Genomic_DNA"/>
</dbReference>
<keyword evidence="2" id="KW-0472">Membrane</keyword>
<dbReference type="Pfam" id="PF02517">
    <property type="entry name" value="Rce1-like"/>
    <property type="match status" value="1"/>
</dbReference>
<feature type="transmembrane region" description="Helical" evidence="2">
    <location>
        <begin position="87"/>
        <end position="105"/>
    </location>
</feature>
<organism evidence="4 5">
    <name type="scientific">Streptococcus koreensis</name>
    <dbReference type="NCBI Taxonomy" id="2382163"/>
    <lineage>
        <taxon>Bacteria</taxon>
        <taxon>Bacillati</taxon>
        <taxon>Bacillota</taxon>
        <taxon>Bacilli</taxon>
        <taxon>Lactobacillales</taxon>
        <taxon>Streptococcaceae</taxon>
        <taxon>Streptococcus</taxon>
    </lineage>
</organism>
<feature type="transmembrane region" description="Helical" evidence="2">
    <location>
        <begin position="180"/>
        <end position="198"/>
    </location>
</feature>
<evidence type="ECO:0000313" key="4">
    <source>
        <dbReference type="EMBL" id="AYF93482.1"/>
    </source>
</evidence>
<gene>
    <name evidence="4" type="ORF">D7D50_02000</name>
</gene>
<feature type="transmembrane region" description="Helical" evidence="2">
    <location>
        <begin position="154"/>
        <end position="174"/>
    </location>
</feature>
<feature type="domain" description="CAAX prenyl protease 2/Lysostaphin resistance protein A-like" evidence="3">
    <location>
        <begin position="128"/>
        <end position="216"/>
    </location>
</feature>
<proteinExistence type="inferred from homology"/>
<protein>
    <submittedName>
        <fullName evidence="4">CPBP family intramembrane metalloprotease</fullName>
    </submittedName>
</protein>
<feature type="transmembrane region" description="Helical" evidence="2">
    <location>
        <begin position="125"/>
        <end position="142"/>
    </location>
</feature>
<keyword evidence="2" id="KW-1133">Transmembrane helix</keyword>
<dbReference type="PANTHER" id="PTHR36435:SF1">
    <property type="entry name" value="CAAX AMINO TERMINAL PROTEASE FAMILY PROTEIN"/>
    <property type="match status" value="1"/>
</dbReference>
<sequence>MMENWMEKKWVSNGLWLLIGIPLLFATQLPMVALILGIENAWSNWTINSLVLGVTMILVYLLWWFMKWSPLDPLDFSRITGRDIGRNFLFFLLLLANNIVGATVLRNIGETTTANQETIQGISSVAPQLAMGLLIVVVAPLGEEIICRAVIPRLIFKGYEKIGYLVGAVVFAYLHTPSNLGSWVIYGGMSLILTWVAYRYKRVEYSILLHFTLNAFAFLITVLVSFLPA</sequence>
<keyword evidence="5" id="KW-1185">Reference proteome</keyword>
<dbReference type="InterPro" id="IPR003675">
    <property type="entry name" value="Rce1/LyrA-like_dom"/>
</dbReference>
<dbReference type="PANTHER" id="PTHR36435">
    <property type="entry name" value="SLR1288 PROTEIN"/>
    <property type="match status" value="1"/>
</dbReference>
<dbReference type="GO" id="GO:0008237">
    <property type="term" value="F:metallopeptidase activity"/>
    <property type="evidence" value="ECO:0007669"/>
    <property type="project" value="UniProtKB-KW"/>
</dbReference>
<evidence type="ECO:0000256" key="2">
    <source>
        <dbReference type="SAM" id="Phobius"/>
    </source>
</evidence>
<feature type="transmembrane region" description="Helical" evidence="2">
    <location>
        <begin position="47"/>
        <end position="66"/>
    </location>
</feature>
<name>A0ABM6Z7T8_9STRE</name>
<reference evidence="5" key="1">
    <citation type="submission" date="2018-09" db="EMBL/GenBank/DDBJ databases">
        <title>Complete genome sequence of Streptococcus sp. KCOM 2890 (=JS71).</title>
        <authorList>
            <person name="Kook J.-K."/>
            <person name="Park S.-N."/>
            <person name="Lim Y.K."/>
        </authorList>
    </citation>
    <scope>NUCLEOTIDE SEQUENCE [LARGE SCALE GENOMIC DNA]</scope>
    <source>
        <strain evidence="5">JS71</strain>
    </source>
</reference>
<keyword evidence="4" id="KW-0378">Hydrolase</keyword>
<evidence type="ECO:0000313" key="5">
    <source>
        <dbReference type="Proteomes" id="UP000277293"/>
    </source>
</evidence>
<feature type="transmembrane region" description="Helical" evidence="2">
    <location>
        <begin position="205"/>
        <end position="227"/>
    </location>
</feature>
<keyword evidence="4" id="KW-0482">Metalloprotease</keyword>
<dbReference type="Proteomes" id="UP000277293">
    <property type="component" value="Chromosome"/>
</dbReference>
<dbReference type="InterPro" id="IPR052710">
    <property type="entry name" value="CAAX_protease"/>
</dbReference>
<keyword evidence="2" id="KW-0812">Transmembrane</keyword>
<evidence type="ECO:0000256" key="1">
    <source>
        <dbReference type="ARBA" id="ARBA00009067"/>
    </source>
</evidence>